<evidence type="ECO:0000313" key="1">
    <source>
        <dbReference type="EMBL" id="HEW63908.1"/>
    </source>
</evidence>
<sequence length="375" mass="43818">MRVIDEAFFLKRYDVNLLIEQIMRTDPPIRISKIAEDLNEPISQIRRKISKLYNLGYGFKGDFDLRRIGLSTLVLGFNEPIDDVIKKLPRNFSQYLPFLRRWQGETFSPKHLSIALMYIPYNYDVLANAYGILEKANISLEIKPFIADISIIGKPRTKYFGLPDYLTNWELLYNDLKKEEDEEDIKEILKIDPINLDLIDVLILASYQKDAFTPVSKIASDLKLSISKINRHLKTHIEKRKIFNGCSIKQLISKLDIQNRIMMLLIGKNEDLSTLLKFISIVKNSPEFYSALVDSNNNMYMMLFSIMFSEIDLFSKFIKNVKEYLGEYNIFILNPSTIKSYTIPFLAYNREIKNWDFEISVIDIMKEKLEALLKA</sequence>
<gene>
    <name evidence="1" type="ORF">ENO39_02470</name>
</gene>
<organism evidence="1">
    <name type="scientific">Fervidicoccus fontis</name>
    <dbReference type="NCBI Taxonomy" id="683846"/>
    <lineage>
        <taxon>Archaea</taxon>
        <taxon>Thermoproteota</taxon>
        <taxon>Thermoprotei</taxon>
        <taxon>Fervidicoccales</taxon>
        <taxon>Fervidicoccaceae</taxon>
        <taxon>Fervidicoccus</taxon>
    </lineage>
</organism>
<reference evidence="1" key="1">
    <citation type="journal article" date="2020" name="mSystems">
        <title>Genome- and Community-Level Interaction Insights into Carbon Utilization and Element Cycling Functions of Hydrothermarchaeota in Hydrothermal Sediment.</title>
        <authorList>
            <person name="Zhou Z."/>
            <person name="Liu Y."/>
            <person name="Xu W."/>
            <person name="Pan J."/>
            <person name="Luo Z.H."/>
            <person name="Li M."/>
        </authorList>
    </citation>
    <scope>NUCLEOTIDE SEQUENCE [LARGE SCALE GENOMIC DNA]</scope>
    <source>
        <strain evidence="1">SpSt-1261</strain>
    </source>
</reference>
<protein>
    <submittedName>
        <fullName evidence="1">Uncharacterized protein</fullName>
    </submittedName>
</protein>
<dbReference type="InterPro" id="IPR036388">
    <property type="entry name" value="WH-like_DNA-bd_sf"/>
</dbReference>
<proteinExistence type="predicted"/>
<dbReference type="RefSeq" id="WP_272985226.1">
    <property type="nucleotide sequence ID" value="NZ_DSFH01000039.1"/>
</dbReference>
<dbReference type="EMBL" id="DSFH01000039">
    <property type="protein sequence ID" value="HEW63908.1"/>
    <property type="molecule type" value="Genomic_DNA"/>
</dbReference>
<dbReference type="Gene3D" id="1.10.10.10">
    <property type="entry name" value="Winged helix-like DNA-binding domain superfamily/Winged helix DNA-binding domain"/>
    <property type="match status" value="1"/>
</dbReference>
<dbReference type="Proteomes" id="UP000886076">
    <property type="component" value="Unassembled WGS sequence"/>
</dbReference>
<accession>A0A7C2VCG7</accession>
<name>A0A7C2VCG7_9CREN</name>
<dbReference type="AlphaFoldDB" id="A0A7C2VCG7"/>
<comment type="caution">
    <text evidence="1">The sequence shown here is derived from an EMBL/GenBank/DDBJ whole genome shotgun (WGS) entry which is preliminary data.</text>
</comment>